<reference evidence="3" key="1">
    <citation type="submission" date="2023-06" db="EMBL/GenBank/DDBJ databases">
        <title>Reference genome for the Northern bat (Eptesicus nilssonii), a most northern bat species.</title>
        <authorList>
            <person name="Laine V.N."/>
            <person name="Pulliainen A.T."/>
            <person name="Lilley T.M."/>
        </authorList>
    </citation>
    <scope>NUCLEOTIDE SEQUENCE</scope>
    <source>
        <strain evidence="3">BLF_Eptnil</strain>
        <tissue evidence="3">Kidney</tissue>
    </source>
</reference>
<keyword evidence="1" id="KW-0547">Nucleotide-binding</keyword>
<evidence type="ECO:0008006" key="5">
    <source>
        <dbReference type="Google" id="ProtNLM"/>
    </source>
</evidence>
<organism evidence="3 4">
    <name type="scientific">Cnephaeus nilssonii</name>
    <name type="common">Northern bat</name>
    <name type="synonym">Eptesicus nilssonii</name>
    <dbReference type="NCBI Taxonomy" id="3371016"/>
    <lineage>
        <taxon>Eukaryota</taxon>
        <taxon>Metazoa</taxon>
        <taxon>Chordata</taxon>
        <taxon>Craniata</taxon>
        <taxon>Vertebrata</taxon>
        <taxon>Euteleostomi</taxon>
        <taxon>Mammalia</taxon>
        <taxon>Eutheria</taxon>
        <taxon>Laurasiatheria</taxon>
        <taxon>Chiroptera</taxon>
        <taxon>Yangochiroptera</taxon>
        <taxon>Vespertilionidae</taxon>
        <taxon>Cnephaeus</taxon>
    </lineage>
</organism>
<dbReference type="GO" id="GO:0005524">
    <property type="term" value="F:ATP binding"/>
    <property type="evidence" value="ECO:0007669"/>
    <property type="project" value="UniProtKB-KW"/>
</dbReference>
<dbReference type="InterPro" id="IPR052648">
    <property type="entry name" value="Ser-tRNA(Sec)_kinase"/>
</dbReference>
<dbReference type="PANTHER" id="PTHR20873">
    <property type="entry name" value="L-SERYL-TRNA(SEC) KINASE"/>
    <property type="match status" value="1"/>
</dbReference>
<dbReference type="Proteomes" id="UP001177744">
    <property type="component" value="Unassembled WGS sequence"/>
</dbReference>
<dbReference type="SUPFAM" id="SSF52540">
    <property type="entry name" value="P-loop containing nucleoside triphosphate hydrolases"/>
    <property type="match status" value="1"/>
</dbReference>
<evidence type="ECO:0000313" key="4">
    <source>
        <dbReference type="Proteomes" id="UP001177744"/>
    </source>
</evidence>
<dbReference type="NCBIfam" id="TIGR03575">
    <property type="entry name" value="selen_PSTK_euk"/>
    <property type="match status" value="1"/>
</dbReference>
<accession>A0AA40LHV2</accession>
<gene>
    <name evidence="3" type="ORF">QTO34_005743</name>
</gene>
<dbReference type="Gene3D" id="3.40.50.300">
    <property type="entry name" value="P-loop containing nucleotide triphosphate hydrolases"/>
    <property type="match status" value="1"/>
</dbReference>
<keyword evidence="2" id="KW-0067">ATP-binding</keyword>
<dbReference type="InterPro" id="IPR027417">
    <property type="entry name" value="P-loop_NTPase"/>
</dbReference>
<evidence type="ECO:0000256" key="1">
    <source>
        <dbReference type="ARBA" id="ARBA00022741"/>
    </source>
</evidence>
<keyword evidence="4" id="KW-1185">Reference proteome</keyword>
<name>A0AA40LHV2_CNENI</name>
<comment type="caution">
    <text evidence="3">The sequence shown here is derived from an EMBL/GenBank/DDBJ whole genome shotgun (WGS) entry which is preliminary data.</text>
</comment>
<protein>
    <recommendedName>
        <fullName evidence="5">Phosphoseryl-tRNA kinase</fullName>
    </recommendedName>
</protein>
<evidence type="ECO:0000256" key="2">
    <source>
        <dbReference type="ARBA" id="ARBA00022840"/>
    </source>
</evidence>
<dbReference type="InterPro" id="IPR013641">
    <property type="entry name" value="KTI12/PSTK"/>
</dbReference>
<dbReference type="AlphaFoldDB" id="A0AA40LHV2"/>
<dbReference type="InterPro" id="IPR020028">
    <property type="entry name" value="L-seryl-tRNA_Sec_kinase_euk"/>
</dbReference>
<sequence>MKAAEDARAARGEGPRRLGLCVLCGLPAAGKSTLARALSHQLRRERRWAVGVVAYDDVMPDAFLEAGPQGHWSPPRWKALRRELLTCLEGFLRALLLRGPLSAPPGATEALWEAFTACLRAQGLLRPAPAAEGPARHLPTPPAAGPLLLVLDDNFYYRSMRHEVYQLARRYSLGFCQLFLDCPLETCLQRNGRRPGALPAETIRLMRRKMEEPNPQKNAWEHNSLTVRSSACSAEASPELTGLLLAALENPVTCVEDNAEQKEADRAVCSSSALHQADQALRRIVSQTMKEAKDARLRPPDLKLLAEALNQLRAELLRDLRLGGQAPLCSQALGVPDVVALFHEEKDSLVHKYLSEQH</sequence>
<evidence type="ECO:0000313" key="3">
    <source>
        <dbReference type="EMBL" id="KAK1333360.1"/>
    </source>
</evidence>
<dbReference type="GO" id="GO:0000049">
    <property type="term" value="F:tRNA binding"/>
    <property type="evidence" value="ECO:0007669"/>
    <property type="project" value="TreeGrafter"/>
</dbReference>
<dbReference type="Pfam" id="PF08433">
    <property type="entry name" value="KTI12"/>
    <property type="match status" value="1"/>
</dbReference>
<dbReference type="EMBL" id="JAULJE010000016">
    <property type="protein sequence ID" value="KAK1333360.1"/>
    <property type="molecule type" value="Genomic_DNA"/>
</dbReference>
<dbReference type="GO" id="GO:0016301">
    <property type="term" value="F:kinase activity"/>
    <property type="evidence" value="ECO:0007669"/>
    <property type="project" value="TreeGrafter"/>
</dbReference>
<proteinExistence type="predicted"/>
<dbReference type="PANTHER" id="PTHR20873:SF0">
    <property type="entry name" value="L-SERYL-TRNA(SEC) KINASE"/>
    <property type="match status" value="1"/>
</dbReference>